<dbReference type="EMBL" id="BARS01006570">
    <property type="protein sequence ID" value="GAF70479.1"/>
    <property type="molecule type" value="Genomic_DNA"/>
</dbReference>
<keyword evidence="1" id="KW-0812">Transmembrane</keyword>
<keyword evidence="1" id="KW-1133">Transmembrane helix</keyword>
<reference evidence="2" key="1">
    <citation type="journal article" date="2014" name="Front. Microbiol.">
        <title>High frequency of phylogenetically diverse reductive dehalogenase-homologous genes in deep subseafloor sedimentary metagenomes.</title>
        <authorList>
            <person name="Kawai M."/>
            <person name="Futagami T."/>
            <person name="Toyoda A."/>
            <person name="Takaki Y."/>
            <person name="Nishi S."/>
            <person name="Hori S."/>
            <person name="Arai W."/>
            <person name="Tsubouchi T."/>
            <person name="Morono Y."/>
            <person name="Uchiyama I."/>
            <person name="Ito T."/>
            <person name="Fujiyama A."/>
            <person name="Inagaki F."/>
            <person name="Takami H."/>
        </authorList>
    </citation>
    <scope>NUCLEOTIDE SEQUENCE</scope>
    <source>
        <strain evidence="2">Expedition CK06-06</strain>
    </source>
</reference>
<organism evidence="2">
    <name type="scientific">marine sediment metagenome</name>
    <dbReference type="NCBI Taxonomy" id="412755"/>
    <lineage>
        <taxon>unclassified sequences</taxon>
        <taxon>metagenomes</taxon>
        <taxon>ecological metagenomes</taxon>
    </lineage>
</organism>
<feature type="transmembrane region" description="Helical" evidence="1">
    <location>
        <begin position="195"/>
        <end position="217"/>
    </location>
</feature>
<comment type="caution">
    <text evidence="2">The sequence shown here is derived from an EMBL/GenBank/DDBJ whole genome shotgun (WGS) entry which is preliminary data.</text>
</comment>
<sequence>APVIDGIIDGTTGEWDQAEKQNINLYLNITVPEKGLAIDLWVIQEGLNLYILVRFDLENHGTSEYDNEFIGILIADEGSNSDFTDAKIVQYSNISENTFQYLDYHINDTEYEKDIISNGAGAANLEENQITYEFSMPVKDTEDQLQDVYLNYNRNYDFKIVFGNTALYPDGIKISNIASIELQYPIFTPPSLDELIMLISTIVIFSTISALYIFYIYRITQLKKEIRRIRS</sequence>
<feature type="non-terminal residue" evidence="2">
    <location>
        <position position="1"/>
    </location>
</feature>
<gene>
    <name evidence="2" type="ORF">S01H1_12774</name>
</gene>
<evidence type="ECO:0000313" key="2">
    <source>
        <dbReference type="EMBL" id="GAF70479.1"/>
    </source>
</evidence>
<accession>X0RNT4</accession>
<evidence type="ECO:0008006" key="3">
    <source>
        <dbReference type="Google" id="ProtNLM"/>
    </source>
</evidence>
<keyword evidence="1" id="KW-0472">Membrane</keyword>
<dbReference type="AlphaFoldDB" id="X0RNT4"/>
<evidence type="ECO:0000256" key="1">
    <source>
        <dbReference type="SAM" id="Phobius"/>
    </source>
</evidence>
<name>X0RNT4_9ZZZZ</name>
<protein>
    <recommendedName>
        <fullName evidence="3">Carbohydrate-binding domain-containing protein</fullName>
    </recommendedName>
</protein>
<proteinExistence type="predicted"/>